<accession>A0A7G1IK36</accession>
<evidence type="ECO:0000256" key="1">
    <source>
        <dbReference type="SAM" id="MobiDB-lite"/>
    </source>
</evidence>
<proteinExistence type="predicted"/>
<dbReference type="AlphaFoldDB" id="A0A7G1IK36"/>
<protein>
    <submittedName>
        <fullName evidence="2">Uncharacterized protein</fullName>
    </submittedName>
</protein>
<sequence>MRMSSRAQPKIPTKSAQDAAGATRPTEADAAADVVAMLTAARLGAHVATFREVSRFAAAHEMFVKSRATNGKSRGSAEPGRVTATI</sequence>
<dbReference type="Proteomes" id="UP000516380">
    <property type="component" value="Chromosome"/>
</dbReference>
<name>A0A7G1IK36_MYCKA</name>
<dbReference type="EMBL" id="AP023343">
    <property type="protein sequence ID" value="BCI91376.1"/>
    <property type="molecule type" value="Genomic_DNA"/>
</dbReference>
<organism evidence="2 3">
    <name type="scientific">Mycobacterium kansasii</name>
    <dbReference type="NCBI Taxonomy" id="1768"/>
    <lineage>
        <taxon>Bacteria</taxon>
        <taxon>Bacillati</taxon>
        <taxon>Actinomycetota</taxon>
        <taxon>Actinomycetes</taxon>
        <taxon>Mycobacteriales</taxon>
        <taxon>Mycobacteriaceae</taxon>
        <taxon>Mycobacterium</taxon>
    </lineage>
</organism>
<evidence type="ECO:0000313" key="3">
    <source>
        <dbReference type="Proteomes" id="UP000516380"/>
    </source>
</evidence>
<keyword evidence="3" id="KW-1185">Reference proteome</keyword>
<feature type="region of interest" description="Disordered" evidence="1">
    <location>
        <begin position="1"/>
        <end position="28"/>
    </location>
</feature>
<gene>
    <name evidence="2" type="ORF">NIIDMKKI_65820</name>
</gene>
<reference evidence="2 3" key="1">
    <citation type="submission" date="2020-07" db="EMBL/GenBank/DDBJ databases">
        <title>Mycobacterium kansasii (former subtype) with zoonotic potential isolated from diseased indoor pet cat, Japan.</title>
        <authorList>
            <person name="Fukano H."/>
            <person name="Terazono T."/>
            <person name="Hoshino Y."/>
        </authorList>
    </citation>
    <scope>NUCLEOTIDE SEQUENCE [LARGE SCALE GENOMIC DNA]</scope>
    <source>
        <strain evidence="2 3">Kuro-I</strain>
    </source>
</reference>
<evidence type="ECO:0000313" key="2">
    <source>
        <dbReference type="EMBL" id="BCI91376.1"/>
    </source>
</evidence>